<reference evidence="2 3" key="1">
    <citation type="submission" date="2019-01" db="EMBL/GenBank/DDBJ databases">
        <title>Flavobacterium sp. nov.,isolated from freshwater.</title>
        <authorList>
            <person name="Zhang R."/>
            <person name="Du Z.-J."/>
        </authorList>
    </citation>
    <scope>NUCLEOTIDE SEQUENCE [LARGE SCALE GENOMIC DNA]</scope>
    <source>
        <strain evidence="2 3">1E403</strain>
    </source>
</reference>
<dbReference type="AlphaFoldDB" id="A0A3S4SW95"/>
<dbReference type="OrthoDB" id="7172369at2"/>
<comment type="caution">
    <text evidence="2">The sequence shown here is derived from an EMBL/GenBank/DDBJ whole genome shotgun (WGS) entry which is preliminary data.</text>
</comment>
<organism evidence="2 3">
    <name type="scientific">Flavobacterium cerinum</name>
    <dbReference type="NCBI Taxonomy" id="2502784"/>
    <lineage>
        <taxon>Bacteria</taxon>
        <taxon>Pseudomonadati</taxon>
        <taxon>Bacteroidota</taxon>
        <taxon>Flavobacteriia</taxon>
        <taxon>Flavobacteriales</taxon>
        <taxon>Flavobacteriaceae</taxon>
        <taxon>Flavobacterium</taxon>
    </lineage>
</organism>
<dbReference type="EMBL" id="SBII01000011">
    <property type="protein sequence ID" value="RWW93792.1"/>
    <property type="molecule type" value="Genomic_DNA"/>
</dbReference>
<dbReference type="PROSITE" id="PS51257">
    <property type="entry name" value="PROKAR_LIPOPROTEIN"/>
    <property type="match status" value="1"/>
</dbReference>
<dbReference type="RefSeq" id="WP_128390748.1">
    <property type="nucleotide sequence ID" value="NZ_SBII01000011.1"/>
</dbReference>
<evidence type="ECO:0000313" key="3">
    <source>
        <dbReference type="Proteomes" id="UP000287527"/>
    </source>
</evidence>
<name>A0A3S4SW95_9FLAO</name>
<evidence type="ECO:0000259" key="1">
    <source>
        <dbReference type="Pfam" id="PF20033"/>
    </source>
</evidence>
<keyword evidence="3" id="KW-1185">Reference proteome</keyword>
<dbReference type="Pfam" id="PF20033">
    <property type="entry name" value="DUF6438"/>
    <property type="match status" value="1"/>
</dbReference>
<gene>
    <name evidence="2" type="ORF">EPI11_14760</name>
</gene>
<evidence type="ECO:0000313" key="2">
    <source>
        <dbReference type="EMBL" id="RWW93792.1"/>
    </source>
</evidence>
<dbReference type="Proteomes" id="UP000287527">
    <property type="component" value="Unassembled WGS sequence"/>
</dbReference>
<proteinExistence type="predicted"/>
<dbReference type="InterPro" id="IPR045497">
    <property type="entry name" value="DUF6438"/>
</dbReference>
<protein>
    <recommendedName>
        <fullName evidence="1">DUF6438 domain-containing protein</fullName>
    </recommendedName>
</protein>
<sequence length="349" mass="40664">MKNIFFVLVILFAISCKKEEAFTRAAHIPSKIDNLNTEDEIEAYIRKLDTNLRDFYLVDYKRIMTFNPTYVDSLNRIYAKQLGINKTFYKTDFNNDGLTDLLLIGGWKNGNVKPKDQLYQFNSQIVINGGEGKSTTYSIARDYNFAFVPQILYTDSLPLLVLHHSQNFDIVYPPRRDTLQVKLVYKSGYFVEFNKKSVKHHEIKKIEFTNVLGESGPFFQMILNKNKESWFIAICNNFEERQYSEGTFKTAIKDSDFNAISDLLNYIDFKNLREDYSIYNTGPPSMALRITYDNGKIKEIFNNAGAGTYGLEAIYSLMMELRFSQDWKPAKEPKNIRIPRPEKTTRWKA</sequence>
<accession>A0A3S4SW95</accession>
<feature type="domain" description="DUF6438" evidence="1">
    <location>
        <begin position="217"/>
        <end position="321"/>
    </location>
</feature>